<gene>
    <name evidence="1" type="ORF">g.126434</name>
</gene>
<name>A0A2S2QEJ4_9HEMI</name>
<dbReference type="SUPFAM" id="SSF48371">
    <property type="entry name" value="ARM repeat"/>
    <property type="match status" value="1"/>
</dbReference>
<organism evidence="1">
    <name type="scientific">Sipha flava</name>
    <name type="common">yellow sugarcane aphid</name>
    <dbReference type="NCBI Taxonomy" id="143950"/>
    <lineage>
        <taxon>Eukaryota</taxon>
        <taxon>Metazoa</taxon>
        <taxon>Ecdysozoa</taxon>
        <taxon>Arthropoda</taxon>
        <taxon>Hexapoda</taxon>
        <taxon>Insecta</taxon>
        <taxon>Pterygota</taxon>
        <taxon>Neoptera</taxon>
        <taxon>Paraneoptera</taxon>
        <taxon>Hemiptera</taxon>
        <taxon>Sternorrhyncha</taxon>
        <taxon>Aphidomorpha</taxon>
        <taxon>Aphidoidea</taxon>
        <taxon>Aphididae</taxon>
        <taxon>Sipha</taxon>
    </lineage>
</organism>
<dbReference type="EMBL" id="GGMS01006419">
    <property type="protein sequence ID" value="MBY75622.1"/>
    <property type="molecule type" value="Transcribed_RNA"/>
</dbReference>
<accession>A0A2S2QEJ4</accession>
<dbReference type="OrthoDB" id="26149at2759"/>
<evidence type="ECO:0000313" key="1">
    <source>
        <dbReference type="EMBL" id="MBY75622.1"/>
    </source>
</evidence>
<proteinExistence type="predicted"/>
<dbReference type="InterPro" id="IPR011989">
    <property type="entry name" value="ARM-like"/>
</dbReference>
<evidence type="ECO:0008006" key="2">
    <source>
        <dbReference type="Google" id="ProtNLM"/>
    </source>
</evidence>
<reference evidence="1" key="1">
    <citation type="submission" date="2018-04" db="EMBL/GenBank/DDBJ databases">
        <title>Transcriptome assembly of Sipha flava.</title>
        <authorList>
            <person name="Scully E.D."/>
            <person name="Geib S.M."/>
            <person name="Palmer N.A."/>
            <person name="Koch K."/>
            <person name="Bradshaw J."/>
            <person name="Heng-Moss T."/>
            <person name="Sarath G."/>
        </authorList>
    </citation>
    <scope>NUCLEOTIDE SEQUENCE</scope>
</reference>
<sequence length="507" mass="58832">MEKIAYFEFFITNIKNEQVNEITDDITHLLNELSKLDPKCLREKDYEKLIKYLPLSLNIYNDQVIAAACNVIASLSTDESARQYFGQKIIISTVNIFKSLINRSVKDKYIQECFLQTCRAIGNLCYYHEENTKHALKEGCLIITMKVIKTISEESLLSVLIGLLLNLTHLDGYSYKFPDDMIEELNALGIKYINNNNFKLYINLSSIMINIVRKSSNIRKITDYEKCSFIDNLLDKYYMHLNITSICVKFIKQVSKTYNVYSWILKKKHKALVLILDEYEKNQEEEAKCIVKKICDIIILLSNDDNSMDNDKQAEVIYLVEWLLLKVHSNNLYIKLSAVRSLGNFSRFKYESNNIGKIPAKVILKHISCFINTLEKSVSDRNSLMEVSILCMFKNILYVTNFEFMEENDQNKLIKSTIEVLNHTTFNPIIMKSLDVIGCIIQKGGINQRQLLLYKNSTFIKQVTTYCSSDDEDISLKAKKLLYCIDEYISEEFDVTQSVEDNLQIIN</sequence>
<dbReference type="Gene3D" id="1.25.10.10">
    <property type="entry name" value="Leucine-rich Repeat Variant"/>
    <property type="match status" value="1"/>
</dbReference>
<dbReference type="InterPro" id="IPR040144">
    <property type="entry name" value="RAP1GDS1"/>
</dbReference>
<dbReference type="AlphaFoldDB" id="A0A2S2QEJ4"/>
<dbReference type="InterPro" id="IPR016024">
    <property type="entry name" value="ARM-type_fold"/>
</dbReference>
<dbReference type="PANTHER" id="PTHR10957">
    <property type="entry name" value="RAP1 GTPASE-GDP DISSOCIATION STIMULATOR 1"/>
    <property type="match status" value="1"/>
</dbReference>
<protein>
    <recommendedName>
        <fullName evidence="2">Rap1 GTPase-GDP dissociation stimulator 1-B</fullName>
    </recommendedName>
</protein>
<dbReference type="GO" id="GO:0005085">
    <property type="term" value="F:guanyl-nucleotide exchange factor activity"/>
    <property type="evidence" value="ECO:0007669"/>
    <property type="project" value="InterPro"/>
</dbReference>